<sequence length="121" mass="13461">MKNENWFSLSRARIPVDDRSGSVARDATVSLRAGDSRPSSVARSSLLCNSNLCGRYGTAMSLQAQAQAQRSARYSPQETIKFDRVDVPPSKGTCDRFTPNWKQQLPDVKLRSFSSMSFNVI</sequence>
<name>A0A0N0BBI9_9HYME</name>
<evidence type="ECO:0000313" key="1">
    <source>
        <dbReference type="EMBL" id="KOX67642.1"/>
    </source>
</evidence>
<dbReference type="Proteomes" id="UP000053105">
    <property type="component" value="Unassembled WGS sequence"/>
</dbReference>
<reference evidence="1 2" key="1">
    <citation type="submission" date="2015-07" db="EMBL/GenBank/DDBJ databases">
        <title>The genome of Melipona quadrifasciata.</title>
        <authorList>
            <person name="Pan H."/>
            <person name="Kapheim K."/>
        </authorList>
    </citation>
    <scope>NUCLEOTIDE SEQUENCE [LARGE SCALE GENOMIC DNA]</scope>
    <source>
        <strain evidence="1">0111107301</strain>
        <tissue evidence="1">Whole body</tissue>
    </source>
</reference>
<accession>A0A0N0BBI9</accession>
<dbReference type="AlphaFoldDB" id="A0A0N0BBI9"/>
<protein>
    <submittedName>
        <fullName evidence="1">Uncharacterized protein</fullName>
    </submittedName>
</protein>
<gene>
    <name evidence="1" type="ORF">WN51_08752</name>
</gene>
<organism evidence="1 2">
    <name type="scientific">Melipona quadrifasciata</name>
    <dbReference type="NCBI Taxonomy" id="166423"/>
    <lineage>
        <taxon>Eukaryota</taxon>
        <taxon>Metazoa</taxon>
        <taxon>Ecdysozoa</taxon>
        <taxon>Arthropoda</taxon>
        <taxon>Hexapoda</taxon>
        <taxon>Insecta</taxon>
        <taxon>Pterygota</taxon>
        <taxon>Neoptera</taxon>
        <taxon>Endopterygota</taxon>
        <taxon>Hymenoptera</taxon>
        <taxon>Apocrita</taxon>
        <taxon>Aculeata</taxon>
        <taxon>Apoidea</taxon>
        <taxon>Anthophila</taxon>
        <taxon>Apidae</taxon>
        <taxon>Melipona</taxon>
    </lineage>
</organism>
<evidence type="ECO:0000313" key="2">
    <source>
        <dbReference type="Proteomes" id="UP000053105"/>
    </source>
</evidence>
<dbReference type="EMBL" id="KQ436003">
    <property type="protein sequence ID" value="KOX67642.1"/>
    <property type="molecule type" value="Genomic_DNA"/>
</dbReference>
<proteinExistence type="predicted"/>
<keyword evidence="2" id="KW-1185">Reference proteome</keyword>